<evidence type="ECO:0000313" key="1">
    <source>
        <dbReference type="EMBL" id="MDC9591994.1"/>
    </source>
</evidence>
<organism evidence="1 2">
    <name type="scientific">Xenorhabdus yunnanensis</name>
    <dbReference type="NCBI Taxonomy" id="3025878"/>
    <lineage>
        <taxon>Bacteria</taxon>
        <taxon>Pseudomonadati</taxon>
        <taxon>Pseudomonadota</taxon>
        <taxon>Gammaproteobacteria</taxon>
        <taxon>Enterobacterales</taxon>
        <taxon>Morganellaceae</taxon>
        <taxon>Xenorhabdus</taxon>
    </lineage>
</organism>
<accession>A0ABT5LLL2</accession>
<feature type="non-terminal residue" evidence="1">
    <location>
        <position position="72"/>
    </location>
</feature>
<dbReference type="EMBL" id="JAQRFI010000385">
    <property type="protein sequence ID" value="MDC9591994.1"/>
    <property type="molecule type" value="Genomic_DNA"/>
</dbReference>
<sequence length="72" mass="7634">AKNGADILNKAEFIDNLGLKATVEKAMRAVPHSRRINGKWLSSDIALDASDVDAVSASKGGTYQGDVRFSKG</sequence>
<gene>
    <name evidence="1" type="ORF">PSI23_22695</name>
</gene>
<reference evidence="1 2" key="1">
    <citation type="submission" date="2023-02" db="EMBL/GenBank/DDBJ databases">
        <title>Entomopathogenic bacteria.</title>
        <authorList>
            <person name="Machado R.A."/>
        </authorList>
    </citation>
    <scope>NUCLEOTIDE SEQUENCE [LARGE SCALE GENOMIC DNA]</scope>
    <source>
        <strain evidence="1 2">XENO-10</strain>
    </source>
</reference>
<proteinExistence type="predicted"/>
<comment type="caution">
    <text evidence="1">The sequence shown here is derived from an EMBL/GenBank/DDBJ whole genome shotgun (WGS) entry which is preliminary data.</text>
</comment>
<keyword evidence="2" id="KW-1185">Reference proteome</keyword>
<evidence type="ECO:0000313" key="2">
    <source>
        <dbReference type="Proteomes" id="UP001217178"/>
    </source>
</evidence>
<feature type="non-terminal residue" evidence="1">
    <location>
        <position position="1"/>
    </location>
</feature>
<protein>
    <submittedName>
        <fullName evidence="1">Phage tail protein</fullName>
    </submittedName>
</protein>
<dbReference type="Proteomes" id="UP001217178">
    <property type="component" value="Unassembled WGS sequence"/>
</dbReference>
<name>A0ABT5LLL2_9GAMM</name>